<dbReference type="InterPro" id="IPR001229">
    <property type="entry name" value="Jacalin-like_lectin_dom"/>
</dbReference>
<dbReference type="GO" id="GO:0030017">
    <property type="term" value="C:sarcomere"/>
    <property type="evidence" value="ECO:0007669"/>
    <property type="project" value="TreeGrafter"/>
</dbReference>
<dbReference type="AlphaFoldDB" id="A0A3Q3DGI2"/>
<dbReference type="InterPro" id="IPR026111">
    <property type="entry name" value="Abra"/>
</dbReference>
<dbReference type="SMART" id="SM00915">
    <property type="entry name" value="Jacalin"/>
    <property type="match status" value="1"/>
</dbReference>
<keyword evidence="3" id="KW-1185">Reference proteome</keyword>
<accession>A0A3Q3DGI2</accession>
<dbReference type="InterPro" id="IPR036404">
    <property type="entry name" value="Jacalin-like_lectin_dom_sf"/>
</dbReference>
<dbReference type="Pfam" id="PF14705">
    <property type="entry name" value="Costars"/>
    <property type="match status" value="1"/>
</dbReference>
<proteinExistence type="predicted"/>
<evidence type="ECO:0000313" key="2">
    <source>
        <dbReference type="Ensembl" id="ENSHCOP00000011559.1"/>
    </source>
</evidence>
<dbReference type="PROSITE" id="PS51752">
    <property type="entry name" value="JACALIN_LECTIN"/>
    <property type="match status" value="1"/>
</dbReference>
<dbReference type="GO" id="GO:0045944">
    <property type="term" value="P:positive regulation of transcription by RNA polymerase II"/>
    <property type="evidence" value="ECO:0007669"/>
    <property type="project" value="TreeGrafter"/>
</dbReference>
<dbReference type="GeneTree" id="ENSGT00390000015984"/>
<dbReference type="STRING" id="109280.ENSHCOP00000011559"/>
<reference evidence="2" key="2">
    <citation type="submission" date="2025-09" db="UniProtKB">
        <authorList>
            <consortium name="Ensembl"/>
        </authorList>
    </citation>
    <scope>IDENTIFICATION</scope>
</reference>
<dbReference type="Gene3D" id="2.100.10.30">
    <property type="entry name" value="Jacalin-like lectin domain"/>
    <property type="match status" value="1"/>
</dbReference>
<dbReference type="Ensembl" id="ENSHCOT00000018314.1">
    <property type="protein sequence ID" value="ENSHCOP00000011559.1"/>
    <property type="gene ID" value="ENSHCOG00000014402.1"/>
</dbReference>
<dbReference type="CDD" id="cd09611">
    <property type="entry name" value="Jacalin_ZG16_like"/>
    <property type="match status" value="1"/>
</dbReference>
<dbReference type="PANTHER" id="PTHR22739:SF20">
    <property type="entry name" value="ACTIN-BINDING RHO-ACTIVATING PROTEIN"/>
    <property type="match status" value="1"/>
</dbReference>
<feature type="domain" description="Jacalin-type lectin" evidence="1">
    <location>
        <begin position="413"/>
        <end position="546"/>
    </location>
</feature>
<dbReference type="GO" id="GO:0035025">
    <property type="term" value="P:positive regulation of Rho protein signal transduction"/>
    <property type="evidence" value="ECO:0007669"/>
    <property type="project" value="InterPro"/>
</dbReference>
<reference evidence="2" key="1">
    <citation type="submission" date="2025-08" db="UniProtKB">
        <authorList>
            <consortium name="Ensembl"/>
        </authorList>
    </citation>
    <scope>IDENTIFICATION</scope>
</reference>
<dbReference type="PANTHER" id="PTHR22739">
    <property type="entry name" value="STRIATED MUSCLE ACTIVATOR OF RHO-DEPENDENT SIGNALING-RELATED"/>
    <property type="match status" value="1"/>
</dbReference>
<dbReference type="GO" id="GO:0003779">
    <property type="term" value="F:actin binding"/>
    <property type="evidence" value="ECO:0007669"/>
    <property type="project" value="InterPro"/>
</dbReference>
<dbReference type="InterPro" id="IPR027817">
    <property type="entry name" value="Costars_dom"/>
</dbReference>
<dbReference type="SMART" id="SM01283">
    <property type="entry name" value="Costars"/>
    <property type="match status" value="1"/>
</dbReference>
<dbReference type="InterPro" id="IPR038095">
    <property type="entry name" value="Costars_sf"/>
</dbReference>
<dbReference type="Gene3D" id="1.10.10.1540">
    <property type="entry name" value="Costar domain"/>
    <property type="match status" value="1"/>
</dbReference>
<evidence type="ECO:0000313" key="3">
    <source>
        <dbReference type="Proteomes" id="UP000264820"/>
    </source>
</evidence>
<name>A0A3Q3DGI2_HIPCM</name>
<dbReference type="Pfam" id="PF01419">
    <property type="entry name" value="Jacalin"/>
    <property type="match status" value="1"/>
</dbReference>
<organism evidence="2 3">
    <name type="scientific">Hippocampus comes</name>
    <name type="common">Tiger tail seahorse</name>
    <dbReference type="NCBI Taxonomy" id="109280"/>
    <lineage>
        <taxon>Eukaryota</taxon>
        <taxon>Metazoa</taxon>
        <taxon>Chordata</taxon>
        <taxon>Craniata</taxon>
        <taxon>Vertebrata</taxon>
        <taxon>Euteleostomi</taxon>
        <taxon>Actinopterygii</taxon>
        <taxon>Neopterygii</taxon>
        <taxon>Teleostei</taxon>
        <taxon>Neoteleostei</taxon>
        <taxon>Acanthomorphata</taxon>
        <taxon>Syngnathiaria</taxon>
        <taxon>Syngnathiformes</taxon>
        <taxon>Syngnathoidei</taxon>
        <taxon>Syngnathidae</taxon>
        <taxon>Hippocampus</taxon>
    </lineage>
</organism>
<dbReference type="Proteomes" id="UP000264820">
    <property type="component" value="Unplaced"/>
</dbReference>
<protein>
    <submittedName>
        <fullName evidence="2">Actin binding Rho activating protein b</fullName>
    </submittedName>
</protein>
<evidence type="ECO:0000259" key="1">
    <source>
        <dbReference type="PROSITE" id="PS51752"/>
    </source>
</evidence>
<dbReference type="SUPFAM" id="SSF51101">
    <property type="entry name" value="Mannose-binding lectins"/>
    <property type="match status" value="1"/>
</dbReference>
<sequence>MWNQQISLWKASANKNVKKLRAISKVCGLAKSWQQWITENERKQAAEPCGWSPWPGDSSEEPQKSCVATKFIPSQKTEDSPHPVVALETVSDALNLPQDRTKIKDANNSALPRISTSIEMKLVMKNVRSGPQDRRAGVKLLAKCLEKSGSGEGADRLLETQSSPPSHRKRSNVLLLLTQTGIPVENEQKPGKVGPIEKQILGADPKEDRGLPRLETETVNIDDDASRSKSTKICDDESSVKIEKPQILTSGKEAADANKINALSKKYSSVRNLKSRWQNWASEHTDNQKVNPFSEYFDYDYSMSLRLQKGQDGYGRPKEGTKTAERAKRAEKHIHGEIADMCYIIRTMAHPDQDGKTRVTFGELFDRYVLPLSKVSSDHKENRPISSRMILTVVFALLSITALADEWPGHSYYSISPQVGSGQGTSYSVTGSGRITGVRVWEANNNYIYGFQLRYGYQWTDVTGREWGQMQEIELFDNEAIVQISGKYAHYIQSLVFTTNLGRSLYAGRPTGHSFNMYPNNEKAELRFISGRFHGAITSFGAHWGVVSEPYQAPRKYY</sequence>